<accession>A0ACB9M440</accession>
<sequence>MADSGGVVGVAGSNCGTSGLKSRLCCKDRVLERCRTGDDDGVVILEPVTPDTAKDGVDATSLGVSPLILPENVSEVACGLLLMGDDDGGQGSVCVDNGSPHTPKGSVFNPLGGEEGDALQATHSKKLLDAISGRVAQHLNFGCPIVEMEDGTQATDEDIVEWVYKNLLEAIALLQAEEILACVSSPGIVLSGCKTPTLLPLLNGIADTCPGAPVKRSMKSRFVDWGLRRKLEF</sequence>
<dbReference type="EMBL" id="CM042889">
    <property type="protein sequence ID" value="KAI4318912.1"/>
    <property type="molecule type" value="Genomic_DNA"/>
</dbReference>
<dbReference type="Proteomes" id="UP001057402">
    <property type="component" value="Chromosome 10"/>
</dbReference>
<name>A0ACB9M440_9MYRT</name>
<evidence type="ECO:0000313" key="1">
    <source>
        <dbReference type="EMBL" id="KAI4318912.1"/>
    </source>
</evidence>
<comment type="caution">
    <text evidence="1">The sequence shown here is derived from an EMBL/GenBank/DDBJ whole genome shotgun (WGS) entry which is preliminary data.</text>
</comment>
<reference evidence="2" key="1">
    <citation type="journal article" date="2023" name="Front. Plant Sci.">
        <title>Chromosomal-level genome assembly of Melastoma candidum provides insights into trichome evolution.</title>
        <authorList>
            <person name="Zhong Y."/>
            <person name="Wu W."/>
            <person name="Sun C."/>
            <person name="Zou P."/>
            <person name="Liu Y."/>
            <person name="Dai S."/>
            <person name="Zhou R."/>
        </authorList>
    </citation>
    <scope>NUCLEOTIDE SEQUENCE [LARGE SCALE GENOMIC DNA]</scope>
</reference>
<evidence type="ECO:0000313" key="2">
    <source>
        <dbReference type="Proteomes" id="UP001057402"/>
    </source>
</evidence>
<protein>
    <submittedName>
        <fullName evidence="1">Uncharacterized protein</fullName>
    </submittedName>
</protein>
<gene>
    <name evidence="1" type="ORF">MLD38_032567</name>
</gene>
<organism evidence="1 2">
    <name type="scientific">Melastoma candidum</name>
    <dbReference type="NCBI Taxonomy" id="119954"/>
    <lineage>
        <taxon>Eukaryota</taxon>
        <taxon>Viridiplantae</taxon>
        <taxon>Streptophyta</taxon>
        <taxon>Embryophyta</taxon>
        <taxon>Tracheophyta</taxon>
        <taxon>Spermatophyta</taxon>
        <taxon>Magnoliopsida</taxon>
        <taxon>eudicotyledons</taxon>
        <taxon>Gunneridae</taxon>
        <taxon>Pentapetalae</taxon>
        <taxon>rosids</taxon>
        <taxon>malvids</taxon>
        <taxon>Myrtales</taxon>
        <taxon>Melastomataceae</taxon>
        <taxon>Melastomatoideae</taxon>
        <taxon>Melastomateae</taxon>
        <taxon>Melastoma</taxon>
    </lineage>
</organism>
<keyword evidence="2" id="KW-1185">Reference proteome</keyword>
<proteinExistence type="predicted"/>